<comment type="caution">
    <text evidence="6">The sequence shown here is derived from an EMBL/GenBank/DDBJ whole genome shotgun (WGS) entry which is preliminary data.</text>
</comment>
<evidence type="ECO:0008006" key="7">
    <source>
        <dbReference type="Google" id="ProtNLM"/>
    </source>
</evidence>
<reference evidence="6" key="1">
    <citation type="submission" date="2013-11" db="EMBL/GenBank/DDBJ databases">
        <authorList>
            <person name="Sternberg P."/>
            <person name="Dillman A."/>
            <person name="Macchietto M."/>
        </authorList>
    </citation>
    <scope>NUCLEOTIDE SEQUENCE</scope>
    <source>
        <strain evidence="6">ALL</strain>
    </source>
</reference>
<dbReference type="STRING" id="34508.A0A4U5NEW7"/>
<evidence type="ECO:0000256" key="3">
    <source>
        <dbReference type="ARBA" id="ARBA00022989"/>
    </source>
</evidence>
<evidence type="ECO:0000256" key="2">
    <source>
        <dbReference type="ARBA" id="ARBA00022692"/>
    </source>
</evidence>
<proteinExistence type="predicted"/>
<sequence>MRFVVNRRRDSCLSGLSSLRTYHVFVIFALLLFGYFWFVRYAANLIPSVPFKTPFKGFLIIDSNCLERVKDYRSCESSKIQIADFSDTKLVNKVHISKGVDDPTKDYFIFITKGAKRAVRKFEPVRHELPGFDYSPVFIPSNISGFLWELERAQFVDCLGIDMHRSMWSNRQISLSFIEHIAAMRDLLINYGITPILFGGTVLGWFRECSVISHTKDVDFGILATEYNPNLLESLKVSTQFELYWTLGQLTNNFEISVYAQNTKIDLFLLYPLNDSISIYTGGFDLDSQQKILYVYPNIKTICSGDLFGRLVFVPCNSVQIIEADHGRDWLTDVSSSSYVWYKTPKSIYNVTKMSKEETSKVTTCYAVDGCDR</sequence>
<dbReference type="InterPro" id="IPR009644">
    <property type="entry name" value="FKTN/MNN4/W02B3.4-1"/>
</dbReference>
<keyword evidence="3 5" id="KW-1133">Transmembrane helix</keyword>
<reference evidence="6" key="3">
    <citation type="journal article" date="2019" name="G3 (Bethesda)">
        <title>Hybrid Assembly of the Genome of the Entomopathogenic Nematode Steinernema carpocapsae Identifies the X-Chromosome.</title>
        <authorList>
            <person name="Serra L."/>
            <person name="Macchietto M."/>
            <person name="Macias-Munoz A."/>
            <person name="McGill C.J."/>
            <person name="Rodriguez I.M."/>
            <person name="Rodriguez B."/>
            <person name="Murad R."/>
            <person name="Mortazavi A."/>
        </authorList>
    </citation>
    <scope>NUCLEOTIDE SEQUENCE</scope>
    <source>
        <strain evidence="6">ALL</strain>
    </source>
</reference>
<dbReference type="OrthoDB" id="10072116at2759"/>
<dbReference type="PANTHER" id="PTHR15407:SF28">
    <property type="entry name" value="RIBITOL-5-PHOSPHATE TRANSFERASE FKTN"/>
    <property type="match status" value="1"/>
</dbReference>
<protein>
    <recommendedName>
        <fullName evidence="7">Fukutin</fullName>
    </recommendedName>
</protein>
<dbReference type="PANTHER" id="PTHR15407">
    <property type="entry name" value="FUKUTIN-RELATED"/>
    <property type="match status" value="1"/>
</dbReference>
<gene>
    <name evidence="6" type="ORF">L596_015418</name>
</gene>
<feature type="transmembrane region" description="Helical" evidence="5">
    <location>
        <begin position="21"/>
        <end position="38"/>
    </location>
</feature>
<dbReference type="GO" id="GO:0016020">
    <property type="term" value="C:membrane"/>
    <property type="evidence" value="ECO:0007669"/>
    <property type="project" value="UniProtKB-SubCell"/>
</dbReference>
<evidence type="ECO:0000256" key="4">
    <source>
        <dbReference type="ARBA" id="ARBA00023136"/>
    </source>
</evidence>
<keyword evidence="4 5" id="KW-0472">Membrane</keyword>
<comment type="subcellular location">
    <subcellularLocation>
        <location evidence="1">Membrane</location>
        <topology evidence="1">Single-pass membrane protein</topology>
    </subcellularLocation>
</comment>
<keyword evidence="2 5" id="KW-0812">Transmembrane</keyword>
<organism evidence="6">
    <name type="scientific">Steinernema carpocapsae</name>
    <name type="common">Entomopathogenic nematode</name>
    <dbReference type="NCBI Taxonomy" id="34508"/>
    <lineage>
        <taxon>Eukaryota</taxon>
        <taxon>Metazoa</taxon>
        <taxon>Ecdysozoa</taxon>
        <taxon>Nematoda</taxon>
        <taxon>Chromadorea</taxon>
        <taxon>Rhabditida</taxon>
        <taxon>Tylenchina</taxon>
        <taxon>Panagrolaimomorpha</taxon>
        <taxon>Strongyloidoidea</taxon>
        <taxon>Steinernematidae</taxon>
        <taxon>Steinernema</taxon>
    </lineage>
</organism>
<reference evidence="6" key="2">
    <citation type="journal article" date="2015" name="Genome Biol.">
        <title>Comparative genomics of Steinernema reveals deeply conserved gene regulatory networks.</title>
        <authorList>
            <person name="Dillman A.R."/>
            <person name="Macchietto M."/>
            <person name="Porter C.F."/>
            <person name="Rogers A."/>
            <person name="Williams B."/>
            <person name="Antoshechkin I."/>
            <person name="Lee M.M."/>
            <person name="Goodwin Z."/>
            <person name="Lu X."/>
            <person name="Lewis E.E."/>
            <person name="Goodrich-Blair H."/>
            <person name="Stock S.P."/>
            <person name="Adams B.J."/>
            <person name="Sternberg P.W."/>
            <person name="Mortazavi A."/>
        </authorList>
    </citation>
    <scope>NUCLEOTIDE SEQUENCE [LARGE SCALE GENOMIC DNA]</scope>
    <source>
        <strain evidence="6">ALL</strain>
    </source>
</reference>
<evidence type="ECO:0000256" key="1">
    <source>
        <dbReference type="ARBA" id="ARBA00004167"/>
    </source>
</evidence>
<dbReference type="EMBL" id="AZBU02000004">
    <property type="protein sequence ID" value="TKR81567.1"/>
    <property type="molecule type" value="Genomic_DNA"/>
</dbReference>
<name>A0A4U5NEW7_STECR</name>
<accession>A0A4U5NEW7</accession>
<evidence type="ECO:0000313" key="6">
    <source>
        <dbReference type="EMBL" id="TKR81567.1"/>
    </source>
</evidence>
<dbReference type="AlphaFoldDB" id="A0A4U5NEW7"/>
<evidence type="ECO:0000256" key="5">
    <source>
        <dbReference type="SAM" id="Phobius"/>
    </source>
</evidence>